<dbReference type="InterPro" id="IPR037528">
    <property type="entry name" value="ArgB"/>
</dbReference>
<comment type="function">
    <text evidence="9">Catalyzes the ATP-dependent phosphorylation of N-acetyl-L-glutamate.</text>
</comment>
<evidence type="ECO:0000256" key="3">
    <source>
        <dbReference type="ARBA" id="ARBA00022605"/>
    </source>
</evidence>
<evidence type="ECO:0000256" key="9">
    <source>
        <dbReference type="HAMAP-Rule" id="MF_00082"/>
    </source>
</evidence>
<keyword evidence="7 9" id="KW-0067">ATP-binding</keyword>
<dbReference type="InterPro" id="IPR004662">
    <property type="entry name" value="AcgluKinase_fam"/>
</dbReference>
<protein>
    <recommendedName>
        <fullName evidence="9">Acetylglutamate kinase</fullName>
        <ecNumber evidence="9">2.7.2.8</ecNumber>
    </recommendedName>
    <alternativeName>
        <fullName evidence="9">N-acetyl-L-glutamate 5-phosphotransferase</fullName>
    </alternativeName>
    <alternativeName>
        <fullName evidence="9">NAG kinase</fullName>
        <shortName evidence="9">NAGK</shortName>
    </alternativeName>
</protein>
<keyword evidence="4 9" id="KW-0808">Transferase</keyword>
<dbReference type="GO" id="GO:0005737">
    <property type="term" value="C:cytoplasm"/>
    <property type="evidence" value="ECO:0007669"/>
    <property type="project" value="UniProtKB-SubCell"/>
</dbReference>
<comment type="similarity">
    <text evidence="9">Belongs to the acetylglutamate kinase family. ArgB subfamily.</text>
</comment>
<sequence>MNKEKVLVIKIGGNSIDNPKELVAFLETIATIKTPFILVHGGGKLATDLAEKLNIPQQLIDGRRITNAETIKIATMVYAGYINKNIVALLQKNNKNSIGLSGADANLIQTTKRVHPTIDYGFVGDLHTTSINTEFIENLLNFDLTPVVNAITHDGKGELLNTNADSIANALAVSLASKYEVSLLYCFEKNGVLYDPSNDDSVIHELNHQQFEELKQQGIISKGMLPKLDNCFHALQNGVQTIAILKATLILGFLNHTNHEYTRIIK</sequence>
<dbReference type="EC" id="2.7.2.8" evidence="9"/>
<feature type="site" description="Transition state stabilizer" evidence="9">
    <location>
        <position position="10"/>
    </location>
</feature>
<comment type="pathway">
    <text evidence="1 9">Amino-acid biosynthesis; L-arginine biosynthesis; N(2)-acetyl-L-ornithine from L-glutamate: step 2/4.</text>
</comment>
<feature type="binding site" evidence="9">
    <location>
        <position position="161"/>
    </location>
    <ligand>
        <name>substrate</name>
    </ligand>
</feature>
<gene>
    <name evidence="9 11" type="primary">argB</name>
    <name evidence="11" type="ORF">GOQ30_17545</name>
</gene>
<comment type="subcellular location">
    <subcellularLocation>
        <location evidence="9">Cytoplasm</location>
    </subcellularLocation>
</comment>
<dbReference type="RefSeq" id="WP_140999398.1">
    <property type="nucleotide sequence ID" value="NZ_VDCZ01000018.1"/>
</dbReference>
<comment type="caution">
    <text evidence="11">The sequence shown here is derived from an EMBL/GenBank/DDBJ whole genome shotgun (WGS) entry which is preliminary data.</text>
</comment>
<dbReference type="GO" id="GO:0003991">
    <property type="term" value="F:acetylglutamate kinase activity"/>
    <property type="evidence" value="ECO:0007669"/>
    <property type="project" value="UniProtKB-UniRule"/>
</dbReference>
<reference evidence="12" key="1">
    <citation type="submission" date="2019-05" db="EMBL/GenBank/DDBJ databases">
        <title>Flavobacterium profundi sp. nov., isolated from a deep-sea seamount.</title>
        <authorList>
            <person name="Zhang D.-C."/>
        </authorList>
    </citation>
    <scope>NUCLEOTIDE SEQUENCE [LARGE SCALE GENOMIC DNA]</scope>
    <source>
        <strain evidence="12">TP390</strain>
    </source>
</reference>
<dbReference type="PANTHER" id="PTHR23342">
    <property type="entry name" value="N-ACETYLGLUTAMATE SYNTHASE"/>
    <property type="match status" value="1"/>
</dbReference>
<dbReference type="GO" id="GO:0042450">
    <property type="term" value="P:L-arginine biosynthetic process via ornithine"/>
    <property type="evidence" value="ECO:0007669"/>
    <property type="project" value="UniProtKB-UniRule"/>
</dbReference>
<feature type="site" description="Transition state stabilizer" evidence="9">
    <location>
        <position position="227"/>
    </location>
</feature>
<dbReference type="AlphaFoldDB" id="A0A6I4IVX2"/>
<dbReference type="Pfam" id="PF00696">
    <property type="entry name" value="AA_kinase"/>
    <property type="match status" value="1"/>
</dbReference>
<keyword evidence="9" id="KW-0963">Cytoplasm</keyword>
<feature type="binding site" evidence="9">
    <location>
        <begin position="42"/>
        <end position="43"/>
    </location>
    <ligand>
        <name>substrate</name>
    </ligand>
</feature>
<evidence type="ECO:0000256" key="1">
    <source>
        <dbReference type="ARBA" id="ARBA00004828"/>
    </source>
</evidence>
<dbReference type="SUPFAM" id="SSF53633">
    <property type="entry name" value="Carbamate kinase-like"/>
    <property type="match status" value="1"/>
</dbReference>
<accession>A0A6I4IVX2</accession>
<dbReference type="PIRSF" id="PIRSF000728">
    <property type="entry name" value="NAGK"/>
    <property type="match status" value="1"/>
</dbReference>
<comment type="catalytic activity">
    <reaction evidence="8 9">
        <text>N-acetyl-L-glutamate + ATP = N-acetyl-L-glutamyl 5-phosphate + ADP</text>
        <dbReference type="Rhea" id="RHEA:14629"/>
        <dbReference type="ChEBI" id="CHEBI:30616"/>
        <dbReference type="ChEBI" id="CHEBI:44337"/>
        <dbReference type="ChEBI" id="CHEBI:57936"/>
        <dbReference type="ChEBI" id="CHEBI:456216"/>
        <dbReference type="EC" id="2.7.2.8"/>
    </reaction>
</comment>
<dbReference type="HAMAP" id="MF_00082">
    <property type="entry name" value="ArgB"/>
    <property type="match status" value="1"/>
</dbReference>
<evidence type="ECO:0000256" key="7">
    <source>
        <dbReference type="ARBA" id="ARBA00022840"/>
    </source>
</evidence>
<keyword evidence="12" id="KW-1185">Reference proteome</keyword>
<dbReference type="Gene3D" id="3.40.1160.10">
    <property type="entry name" value="Acetylglutamate kinase-like"/>
    <property type="match status" value="1"/>
</dbReference>
<dbReference type="UniPathway" id="UPA00068">
    <property type="reaction ID" value="UER00107"/>
</dbReference>
<dbReference type="PANTHER" id="PTHR23342:SF0">
    <property type="entry name" value="N-ACETYLGLUTAMATE SYNTHASE, MITOCHONDRIAL"/>
    <property type="match status" value="1"/>
</dbReference>
<dbReference type="Proteomes" id="UP000431264">
    <property type="component" value="Unassembled WGS sequence"/>
</dbReference>
<keyword evidence="6 9" id="KW-0418">Kinase</keyword>
<dbReference type="GO" id="GO:0005524">
    <property type="term" value="F:ATP binding"/>
    <property type="evidence" value="ECO:0007669"/>
    <property type="project" value="UniProtKB-UniRule"/>
</dbReference>
<dbReference type="OrthoDB" id="9803155at2"/>
<dbReference type="CDD" id="cd04238">
    <property type="entry name" value="AAK_NAGK-like"/>
    <property type="match status" value="1"/>
</dbReference>
<evidence type="ECO:0000313" key="11">
    <source>
        <dbReference type="EMBL" id="MVO10980.1"/>
    </source>
</evidence>
<organism evidence="11 12">
    <name type="scientific">Flavobacterium profundi</name>
    <dbReference type="NCBI Taxonomy" id="1774945"/>
    <lineage>
        <taxon>Bacteria</taxon>
        <taxon>Pseudomonadati</taxon>
        <taxon>Bacteroidota</taxon>
        <taxon>Flavobacteriia</taxon>
        <taxon>Flavobacteriales</taxon>
        <taxon>Flavobacteriaceae</taxon>
        <taxon>Flavobacterium</taxon>
    </lineage>
</organism>
<proteinExistence type="inferred from homology"/>
<evidence type="ECO:0000256" key="4">
    <source>
        <dbReference type="ARBA" id="ARBA00022679"/>
    </source>
</evidence>
<name>A0A6I4IVX2_9FLAO</name>
<dbReference type="EMBL" id="WQLW01000018">
    <property type="protein sequence ID" value="MVO10980.1"/>
    <property type="molecule type" value="Genomic_DNA"/>
</dbReference>
<dbReference type="InterPro" id="IPR036393">
    <property type="entry name" value="AceGlu_kinase-like_sf"/>
</dbReference>
<evidence type="ECO:0000313" key="12">
    <source>
        <dbReference type="Proteomes" id="UP000431264"/>
    </source>
</evidence>
<evidence type="ECO:0000256" key="5">
    <source>
        <dbReference type="ARBA" id="ARBA00022741"/>
    </source>
</evidence>
<dbReference type="NCBIfam" id="TIGR00761">
    <property type="entry name" value="argB"/>
    <property type="match status" value="1"/>
</dbReference>
<feature type="binding site" evidence="9">
    <location>
        <position position="64"/>
    </location>
    <ligand>
        <name>substrate</name>
    </ligand>
</feature>
<dbReference type="InterPro" id="IPR001048">
    <property type="entry name" value="Asp/Glu/Uridylate_kinase"/>
</dbReference>
<evidence type="ECO:0000259" key="10">
    <source>
        <dbReference type="Pfam" id="PF00696"/>
    </source>
</evidence>
<keyword evidence="3 9" id="KW-0028">Amino-acid biosynthesis</keyword>
<keyword evidence="5 9" id="KW-0547">Nucleotide-binding</keyword>
<evidence type="ECO:0000256" key="2">
    <source>
        <dbReference type="ARBA" id="ARBA00022571"/>
    </source>
</evidence>
<keyword evidence="2 9" id="KW-0055">Arginine biosynthesis</keyword>
<feature type="domain" description="Aspartate/glutamate/uridylate kinase" evidence="10">
    <location>
        <begin position="5"/>
        <end position="245"/>
    </location>
</feature>
<evidence type="ECO:0000256" key="8">
    <source>
        <dbReference type="ARBA" id="ARBA00048141"/>
    </source>
</evidence>
<evidence type="ECO:0000256" key="6">
    <source>
        <dbReference type="ARBA" id="ARBA00022777"/>
    </source>
</evidence>